<dbReference type="AlphaFoldDB" id="A0A5M9QMR3"/>
<sequence length="678" mass="73676">MKKLLLWLLGILVALVLLVYIFVFSPIGNAIFKPIVQSQINKHSPLPLTLDRFSLGLTSTHIVLKNGEKLIIDLSGSYNLFTLGVDFDLFVDANDISLFGEMAGIELAGAFEVRAKAVGKVFDELVVSATSDIARSTSVFNATLYDLMPTKITAQISAMRIDELLAMLGQKPYVSGVLGLQADITGTQDKEPNFNGQATLAITQGGFSQELIQKDFDIEIPRTSWNANLSAIFDMDTIKHNLVFNANVGRIISSGDTQLSPLLTKSTYSINLSDISAFTPLVGTKIRGAFRTNGEVIGGASQMKISGKSDIAESNTTYSALLESFSPKKIAFDSKGLKLEQVFFMLYLPKYATGLEDASGEIWDLDKGISAQVISSLKGMVIGDTIKREFDLAMPNTPFSYKSNVRLQKGVGEADFILESSLANLALNPIKIDLSSTTIATPYTITIPNLKALKFLTGIELLGKLEANGKVKIAQSIEADFHTQSLGGQLDAKLNGDDFSAKLNDLDTLSLLKMAQYPQVFSAKANGELTYNLAKQSGDLHAVLSQGHFMKNDLSNLLQQYVKFDLTGLVFNSVGIDSQINKLNLVSTFSAKSGDFSMHGDNILTDLEKGTINAKLKTAIKQDSVDVHINGALSAPQIEVDFSELVRKKAGQVIQNEIDKQIDKHKDKAIDALKGLFQ</sequence>
<dbReference type="RefSeq" id="WP_150337264.1">
    <property type="nucleotide sequence ID" value="NZ_JAERIX010000046.1"/>
</dbReference>
<proteinExistence type="predicted"/>
<dbReference type="EMBL" id="VXKE01000014">
    <property type="protein sequence ID" value="KAA8709550.1"/>
    <property type="molecule type" value="Genomic_DNA"/>
</dbReference>
<organism evidence="1 2">
    <name type="scientific">Helicobacter canis</name>
    <dbReference type="NCBI Taxonomy" id="29419"/>
    <lineage>
        <taxon>Bacteria</taxon>
        <taxon>Pseudomonadati</taxon>
        <taxon>Campylobacterota</taxon>
        <taxon>Epsilonproteobacteria</taxon>
        <taxon>Campylobacterales</taxon>
        <taxon>Helicobacteraceae</taxon>
        <taxon>Helicobacter</taxon>
    </lineage>
</organism>
<evidence type="ECO:0000313" key="1">
    <source>
        <dbReference type="EMBL" id="KAA8709550.1"/>
    </source>
</evidence>
<evidence type="ECO:0000313" key="2">
    <source>
        <dbReference type="Proteomes" id="UP000323707"/>
    </source>
</evidence>
<dbReference type="Proteomes" id="UP000323707">
    <property type="component" value="Unassembled WGS sequence"/>
</dbReference>
<name>A0A5M9QMR3_9HELI</name>
<evidence type="ECO:0008006" key="3">
    <source>
        <dbReference type="Google" id="ProtNLM"/>
    </source>
</evidence>
<protein>
    <recommendedName>
        <fullName evidence="3">Outer membrane protein</fullName>
    </recommendedName>
</protein>
<gene>
    <name evidence="1" type="ORF">F4V45_04525</name>
</gene>
<comment type="caution">
    <text evidence="1">The sequence shown here is derived from an EMBL/GenBank/DDBJ whole genome shotgun (WGS) entry which is preliminary data.</text>
</comment>
<accession>A0A5M9QMR3</accession>
<reference evidence="1 2" key="1">
    <citation type="submission" date="2019-09" db="EMBL/GenBank/DDBJ databases">
        <title>Draft genome sequence of various Type strains from the CCUG.</title>
        <authorList>
            <person name="Pineiro-Iglesias B."/>
            <person name="Tunovic T."/>
            <person name="Unosson C."/>
            <person name="Inganas E."/>
            <person name="Ohlen M."/>
            <person name="Cardew S."/>
            <person name="Jensie-Markopoulos S."/>
            <person name="Salva-Serra F."/>
            <person name="Jaen-Luchoro D."/>
            <person name="Karlsson R."/>
            <person name="Svensson-Stadler L."/>
            <person name="Chun J."/>
            <person name="Moore E."/>
        </authorList>
    </citation>
    <scope>NUCLEOTIDE SEQUENCE [LARGE SCALE GENOMIC DNA]</scope>
    <source>
        <strain evidence="1 2">CCUG 32756T</strain>
    </source>
</reference>